<feature type="domain" description="FAD dependent oxidoreductase" evidence="1">
    <location>
        <begin position="25"/>
        <end position="149"/>
    </location>
</feature>
<dbReference type="InterPro" id="IPR036188">
    <property type="entry name" value="FAD/NAD-bd_sf"/>
</dbReference>
<proteinExistence type="predicted"/>
<accession>X1FRH2</accession>
<reference evidence="2" key="1">
    <citation type="journal article" date="2014" name="Front. Microbiol.">
        <title>High frequency of phylogenetically diverse reductive dehalogenase-homologous genes in deep subseafloor sedimentary metagenomes.</title>
        <authorList>
            <person name="Kawai M."/>
            <person name="Futagami T."/>
            <person name="Toyoda A."/>
            <person name="Takaki Y."/>
            <person name="Nishi S."/>
            <person name="Hori S."/>
            <person name="Arai W."/>
            <person name="Tsubouchi T."/>
            <person name="Morono Y."/>
            <person name="Uchiyama I."/>
            <person name="Ito T."/>
            <person name="Fujiyama A."/>
            <person name="Inagaki F."/>
            <person name="Takami H."/>
        </authorList>
    </citation>
    <scope>NUCLEOTIDE SEQUENCE</scope>
    <source>
        <strain evidence="2">Expedition CK06-06</strain>
    </source>
</reference>
<dbReference type="SUPFAM" id="SSF51905">
    <property type="entry name" value="FAD/NAD(P)-binding domain"/>
    <property type="match status" value="1"/>
</dbReference>
<gene>
    <name evidence="2" type="ORF">S03H2_15683</name>
</gene>
<dbReference type="Gene3D" id="3.50.50.60">
    <property type="entry name" value="FAD/NAD(P)-binding domain"/>
    <property type="match status" value="1"/>
</dbReference>
<feature type="non-terminal residue" evidence="2">
    <location>
        <position position="153"/>
    </location>
</feature>
<dbReference type="PRINTS" id="PR00419">
    <property type="entry name" value="ADXRDTASE"/>
</dbReference>
<dbReference type="InterPro" id="IPR006076">
    <property type="entry name" value="FAD-dep_OxRdtase"/>
</dbReference>
<comment type="caution">
    <text evidence="2">The sequence shown here is derived from an EMBL/GenBank/DDBJ whole genome shotgun (WGS) entry which is preliminary data.</text>
</comment>
<dbReference type="PANTHER" id="PTHR10668">
    <property type="entry name" value="PHYTOENE DEHYDROGENASE"/>
    <property type="match status" value="1"/>
</dbReference>
<evidence type="ECO:0000259" key="1">
    <source>
        <dbReference type="Pfam" id="PF01266"/>
    </source>
</evidence>
<protein>
    <recommendedName>
        <fullName evidence="1">FAD dependent oxidoreductase domain-containing protein</fullName>
    </recommendedName>
</protein>
<evidence type="ECO:0000313" key="2">
    <source>
        <dbReference type="EMBL" id="GAH35135.1"/>
    </source>
</evidence>
<sequence>MKSSIKGIEVPPYMIKRAPTKYKYDVVIIGGGPNGLAVAAYLSKAGARVIVLERDFETGGGLATEDLTLPGFIHNSHAIYHLMVDYAPPYQDFKLEQDYNVRYVYPDLQFVMPLSDGRCLCLYKDIERTYQSLAKFSKRDADTWREISQKSRE</sequence>
<dbReference type="Pfam" id="PF01266">
    <property type="entry name" value="DAO"/>
    <property type="match status" value="1"/>
</dbReference>
<organism evidence="2">
    <name type="scientific">marine sediment metagenome</name>
    <dbReference type="NCBI Taxonomy" id="412755"/>
    <lineage>
        <taxon>unclassified sequences</taxon>
        <taxon>metagenomes</taxon>
        <taxon>ecological metagenomes</taxon>
    </lineage>
</organism>
<dbReference type="PANTHER" id="PTHR10668:SF105">
    <property type="entry name" value="DEHYDROGENASE-RELATED"/>
    <property type="match status" value="1"/>
</dbReference>
<dbReference type="AlphaFoldDB" id="X1FRH2"/>
<name>X1FRH2_9ZZZZ</name>
<dbReference type="EMBL" id="BARU01007981">
    <property type="protein sequence ID" value="GAH35135.1"/>
    <property type="molecule type" value="Genomic_DNA"/>
</dbReference>